<keyword evidence="1" id="KW-0812">Transmembrane</keyword>
<feature type="domain" description="Heparan-alpha-glucosaminide N-acetyltransferase catalytic" evidence="2">
    <location>
        <begin position="3"/>
        <end position="224"/>
    </location>
</feature>
<evidence type="ECO:0000256" key="1">
    <source>
        <dbReference type="SAM" id="Phobius"/>
    </source>
</evidence>
<evidence type="ECO:0000313" key="3">
    <source>
        <dbReference type="EMBL" id="MBA0088941.1"/>
    </source>
</evidence>
<feature type="transmembrane region" description="Helical" evidence="1">
    <location>
        <begin position="266"/>
        <end position="285"/>
    </location>
</feature>
<feature type="transmembrane region" description="Helical" evidence="1">
    <location>
        <begin position="118"/>
        <end position="137"/>
    </location>
</feature>
<dbReference type="AlphaFoldDB" id="A0A7V8NWZ0"/>
<organism evidence="3 4">
    <name type="scientific">Candidatus Acidiferrum panamense</name>
    <dbReference type="NCBI Taxonomy" id="2741543"/>
    <lineage>
        <taxon>Bacteria</taxon>
        <taxon>Pseudomonadati</taxon>
        <taxon>Acidobacteriota</taxon>
        <taxon>Terriglobia</taxon>
        <taxon>Candidatus Acidiferrales</taxon>
        <taxon>Candidatus Acidiferrum</taxon>
    </lineage>
</organism>
<feature type="transmembrane region" description="Helical" evidence="1">
    <location>
        <begin position="149"/>
        <end position="167"/>
    </location>
</feature>
<dbReference type="EMBL" id="JACDQQ010002754">
    <property type="protein sequence ID" value="MBA0088941.1"/>
    <property type="molecule type" value="Genomic_DNA"/>
</dbReference>
<feature type="transmembrane region" description="Helical" evidence="1">
    <location>
        <begin position="226"/>
        <end position="246"/>
    </location>
</feature>
<protein>
    <submittedName>
        <fullName evidence="3">DUF1624 domain-containing protein</fullName>
    </submittedName>
</protein>
<feature type="transmembrane region" description="Helical" evidence="1">
    <location>
        <begin position="297"/>
        <end position="317"/>
    </location>
</feature>
<proteinExistence type="predicted"/>
<keyword evidence="1" id="KW-1133">Transmembrane helix</keyword>
<gene>
    <name evidence="3" type="ORF">HRJ53_28465</name>
</gene>
<feature type="transmembrane region" description="Helical" evidence="1">
    <location>
        <begin position="77"/>
        <end position="98"/>
    </location>
</feature>
<keyword evidence="1" id="KW-0472">Membrane</keyword>
<dbReference type="Proteomes" id="UP000567293">
    <property type="component" value="Unassembled WGS sequence"/>
</dbReference>
<name>A0A7V8NWZ0_9BACT</name>
<feature type="transmembrane region" description="Helical" evidence="1">
    <location>
        <begin position="39"/>
        <end position="65"/>
    </location>
</feature>
<sequence length="374" mass="41754">MTRLAYIDWMRGLACLLMFQTHCYDSWLSPAARKSSSLIIWSQLGGTLPAPLFIFLAGVSFALVTERLREKGVERHAIAKQTILRGAEIFGMGLLFRAQEFVLGYPWSPWTDLLRVDVLNILGMSMMLMGVLCWATGDGAVAIARMRTLVGGVFLAAVVAIVTPPLWTTHRPKFLPWPVESYINGVHVFDKPQPWLFPLFPWSAFAFAGLATGFYLFSDFAKRKQGLAFAVLGGTGIVAGFLSTLLDSSSFRLYAVYDYWHSSPNFFLMRSGILLTILFLVYAWCRWGFAQKGFSPVIQLGNTSLLVYWVHIEFVYGRFSILPKGQCSALKATAGLLTIFLAMVLLSLARTTWKKRRLKASKQGLAVTARMAES</sequence>
<feature type="transmembrane region" description="Helical" evidence="1">
    <location>
        <begin position="329"/>
        <end position="349"/>
    </location>
</feature>
<accession>A0A7V8NWZ0</accession>
<keyword evidence="4" id="KW-1185">Reference proteome</keyword>
<evidence type="ECO:0000259" key="2">
    <source>
        <dbReference type="Pfam" id="PF07786"/>
    </source>
</evidence>
<reference evidence="3" key="1">
    <citation type="submission" date="2020-06" db="EMBL/GenBank/DDBJ databases">
        <title>Legume-microbial interactions unlock mineral nutrients during tropical forest succession.</title>
        <authorList>
            <person name="Epihov D.Z."/>
        </authorList>
    </citation>
    <scope>NUCLEOTIDE SEQUENCE [LARGE SCALE GENOMIC DNA]</scope>
    <source>
        <strain evidence="3">Pan2503</strain>
    </source>
</reference>
<dbReference type="InterPro" id="IPR012429">
    <property type="entry name" value="HGSNAT_cat"/>
</dbReference>
<dbReference type="Pfam" id="PF07786">
    <property type="entry name" value="HGSNAT_cat"/>
    <property type="match status" value="1"/>
</dbReference>
<evidence type="ECO:0000313" key="4">
    <source>
        <dbReference type="Proteomes" id="UP000567293"/>
    </source>
</evidence>
<feature type="transmembrane region" description="Helical" evidence="1">
    <location>
        <begin position="199"/>
        <end position="217"/>
    </location>
</feature>
<comment type="caution">
    <text evidence="3">The sequence shown here is derived from an EMBL/GenBank/DDBJ whole genome shotgun (WGS) entry which is preliminary data.</text>
</comment>